<keyword evidence="2 8" id="KW-0813">Transport</keyword>
<keyword evidence="4 8" id="KW-0812">Transmembrane</keyword>
<evidence type="ECO:0000256" key="3">
    <source>
        <dbReference type="ARBA" id="ARBA00022452"/>
    </source>
</evidence>
<proteinExistence type="inferred from homology"/>
<evidence type="ECO:0000256" key="4">
    <source>
        <dbReference type="ARBA" id="ARBA00022692"/>
    </source>
</evidence>
<protein>
    <recommendedName>
        <fullName evidence="15">TonB-dependent receptor</fullName>
    </recommendedName>
</protein>
<comment type="similarity">
    <text evidence="8 9">Belongs to the TonB-dependent receptor family.</text>
</comment>
<dbReference type="PANTHER" id="PTHR47234">
    <property type="match status" value="1"/>
</dbReference>
<dbReference type="GO" id="GO:0009279">
    <property type="term" value="C:cell outer membrane"/>
    <property type="evidence" value="ECO:0007669"/>
    <property type="project" value="UniProtKB-SubCell"/>
</dbReference>
<keyword evidence="5 9" id="KW-0798">TonB box</keyword>
<name>A0A437R188_9GAMM</name>
<feature type="domain" description="TonB-dependent receptor-like beta-barrel" evidence="11">
    <location>
        <begin position="391"/>
        <end position="945"/>
    </location>
</feature>
<dbReference type="InterPro" id="IPR036942">
    <property type="entry name" value="Beta-barrel_TonB_sf"/>
</dbReference>
<keyword evidence="7 8" id="KW-0998">Cell outer membrane</keyword>
<dbReference type="Pfam" id="PF00593">
    <property type="entry name" value="TonB_dep_Rec_b-barrel"/>
    <property type="match status" value="1"/>
</dbReference>
<dbReference type="InterPro" id="IPR037066">
    <property type="entry name" value="Plug_dom_sf"/>
</dbReference>
<feature type="chain" id="PRO_5019049102" description="TonB-dependent receptor" evidence="10">
    <location>
        <begin position="32"/>
        <end position="987"/>
    </location>
</feature>
<dbReference type="Proteomes" id="UP000283077">
    <property type="component" value="Unassembled WGS sequence"/>
</dbReference>
<evidence type="ECO:0000256" key="2">
    <source>
        <dbReference type="ARBA" id="ARBA00022448"/>
    </source>
</evidence>
<dbReference type="InterPro" id="IPR012910">
    <property type="entry name" value="Plug_dom"/>
</dbReference>
<dbReference type="AlphaFoldDB" id="A0A437R188"/>
<comment type="subcellular location">
    <subcellularLocation>
        <location evidence="1 8">Cell outer membrane</location>
        <topology evidence="1 8">Multi-pass membrane protein</topology>
    </subcellularLocation>
</comment>
<sequence>MFAANKLSKSVKIALVLGVASPLFFSQGVVAQEEPAADQTVEKIQVTGSRIRSANAMSTSPIATIGEIEIKQQQQPEVERIIRNLPSALPGDGSNVNNGSGGAATINLRGLGRNRNLVLMNGKRMVPFNTAGHVDTSSIPTALIDRIDLVTGGASAVYGSDAISGAMNVVLKNDFEGVEFETGHSRSAEADAFSQNASLTLGGNFDDDKGNAVLSLGWLDRDSLLLGQRPLGNLGIVTANGANYQNYLDGIAPTPPADPACGGPGAVAAGGSGTTVPTRIGLFGVPSVAGQFRDGGNIGANCSVFNFNPFNYYQTPAKRYSATALARYNLNDEHTVYTNVNYVTTSVDTQIAPSGIFGTAFWIPMANPFFNTQARNFILNGANAAKGSMNATNWRDTNNNGVVDQADSLRLNIFRRTVELGARSTGYDSDQFQFVTGLEGFLTDTWAYEVSAQHGQTKRLDVSAGYTNVANIANQLDAVNETTCRNGDSSCVPINLFGGFGSITEEMAAYARATAFVATEYQQRVVSGSINGPFDAIVSPWADSPLSMSFGYEWREEQAYSNPDECWKLAPASCLGGAGGNQLPVGGLFKVNELFTEGKMSLVEDGFMTDVLELEFGYRHGNYNTVGDNGSWKLGLAWRVNDELLIRAMNNAATRAPNVGELFAPLTSGLDNATMDPCSKANAANLATNATLRARCLATGMTAAQVGAIDDIISGQINVFSGSNPTTPPDAEDAKTTTIGFVWTPEFDGVERVNLSIDYYDINVDGYIGTNTPQEVLDGCYVLGNQAQCDLITRDGGTLISDISGIEQYITNLSYLKTTGYEVQYTFGFNLASMGTLDFSGQLNHYLESESLSSPTSEVLDCNGYFGTSCAPQHETRANQRVTWNYEDYSLGLLWRWMSDLDRAPEEAASSFAAFRHIGSYSYLDMYGSYQISEAVKVNFGVDNLLDREAPVVGGEAASTSWNSGNTFPSHYDMVGRTYRMTLNVKF</sequence>
<dbReference type="EMBL" id="SACS01000004">
    <property type="protein sequence ID" value="RVU40507.1"/>
    <property type="molecule type" value="Genomic_DNA"/>
</dbReference>
<feature type="signal peptide" evidence="10">
    <location>
        <begin position="1"/>
        <end position="31"/>
    </location>
</feature>
<dbReference type="PROSITE" id="PS52016">
    <property type="entry name" value="TONB_DEPENDENT_REC_3"/>
    <property type="match status" value="1"/>
</dbReference>
<evidence type="ECO:0000259" key="11">
    <source>
        <dbReference type="Pfam" id="PF00593"/>
    </source>
</evidence>
<keyword evidence="6 8" id="KW-0472">Membrane</keyword>
<organism evidence="13 14">
    <name type="scientific">Rheinheimera riviphila</name>
    <dbReference type="NCBI Taxonomy" id="1834037"/>
    <lineage>
        <taxon>Bacteria</taxon>
        <taxon>Pseudomonadati</taxon>
        <taxon>Pseudomonadota</taxon>
        <taxon>Gammaproteobacteria</taxon>
        <taxon>Chromatiales</taxon>
        <taxon>Chromatiaceae</taxon>
        <taxon>Rheinheimera</taxon>
    </lineage>
</organism>
<dbReference type="Gene3D" id="2.40.170.20">
    <property type="entry name" value="TonB-dependent receptor, beta-barrel domain"/>
    <property type="match status" value="1"/>
</dbReference>
<dbReference type="SUPFAM" id="SSF56935">
    <property type="entry name" value="Porins"/>
    <property type="match status" value="1"/>
</dbReference>
<dbReference type="Gene3D" id="2.170.130.10">
    <property type="entry name" value="TonB-dependent receptor, plug domain"/>
    <property type="match status" value="1"/>
</dbReference>
<keyword evidence="3 8" id="KW-1134">Transmembrane beta strand</keyword>
<comment type="caution">
    <text evidence="13">The sequence shown here is derived from an EMBL/GenBank/DDBJ whole genome shotgun (WGS) entry which is preliminary data.</text>
</comment>
<dbReference type="PANTHER" id="PTHR47234:SF2">
    <property type="entry name" value="TONB-DEPENDENT RECEPTOR"/>
    <property type="match status" value="1"/>
</dbReference>
<dbReference type="RefSeq" id="WP_127698047.1">
    <property type="nucleotide sequence ID" value="NZ_SACS01000004.1"/>
</dbReference>
<evidence type="ECO:0000256" key="8">
    <source>
        <dbReference type="PROSITE-ProRule" id="PRU01360"/>
    </source>
</evidence>
<evidence type="ECO:0000259" key="12">
    <source>
        <dbReference type="Pfam" id="PF07715"/>
    </source>
</evidence>
<accession>A0A437R188</accession>
<gene>
    <name evidence="13" type="ORF">EOE67_05505</name>
</gene>
<dbReference type="InterPro" id="IPR039426">
    <property type="entry name" value="TonB-dep_rcpt-like"/>
</dbReference>
<reference evidence="13 14" key="1">
    <citation type="submission" date="2019-01" db="EMBL/GenBank/DDBJ databases">
        <authorList>
            <person name="Chen W.-M."/>
        </authorList>
    </citation>
    <scope>NUCLEOTIDE SEQUENCE [LARGE SCALE GENOMIC DNA]</scope>
    <source>
        <strain evidence="13 14">KYPC3</strain>
    </source>
</reference>
<evidence type="ECO:0000256" key="6">
    <source>
        <dbReference type="ARBA" id="ARBA00023136"/>
    </source>
</evidence>
<evidence type="ECO:0000313" key="14">
    <source>
        <dbReference type="Proteomes" id="UP000283077"/>
    </source>
</evidence>
<dbReference type="Pfam" id="PF07715">
    <property type="entry name" value="Plug"/>
    <property type="match status" value="1"/>
</dbReference>
<evidence type="ECO:0008006" key="15">
    <source>
        <dbReference type="Google" id="ProtNLM"/>
    </source>
</evidence>
<evidence type="ECO:0000256" key="1">
    <source>
        <dbReference type="ARBA" id="ARBA00004571"/>
    </source>
</evidence>
<evidence type="ECO:0000256" key="5">
    <source>
        <dbReference type="ARBA" id="ARBA00023077"/>
    </source>
</evidence>
<evidence type="ECO:0000256" key="9">
    <source>
        <dbReference type="RuleBase" id="RU003357"/>
    </source>
</evidence>
<keyword evidence="14" id="KW-1185">Reference proteome</keyword>
<evidence type="ECO:0000313" key="13">
    <source>
        <dbReference type="EMBL" id="RVU40507.1"/>
    </source>
</evidence>
<dbReference type="InterPro" id="IPR000531">
    <property type="entry name" value="Beta-barrel_TonB"/>
</dbReference>
<keyword evidence="10" id="KW-0732">Signal</keyword>
<evidence type="ECO:0000256" key="7">
    <source>
        <dbReference type="ARBA" id="ARBA00023237"/>
    </source>
</evidence>
<evidence type="ECO:0000256" key="10">
    <source>
        <dbReference type="SAM" id="SignalP"/>
    </source>
</evidence>
<feature type="domain" description="TonB-dependent receptor plug" evidence="12">
    <location>
        <begin position="58"/>
        <end position="166"/>
    </location>
</feature>
<dbReference type="OrthoDB" id="9815954at2"/>